<dbReference type="GeneID" id="116417179"/>
<protein>
    <submittedName>
        <fullName evidence="2">Uncharacterized protein</fullName>
    </submittedName>
</protein>
<evidence type="ECO:0000313" key="3">
    <source>
        <dbReference type="Proteomes" id="UP000002358"/>
    </source>
</evidence>
<evidence type="ECO:0000256" key="1">
    <source>
        <dbReference type="SAM" id="MobiDB-lite"/>
    </source>
</evidence>
<dbReference type="KEGG" id="nvi:116417179"/>
<dbReference type="Proteomes" id="UP000002358">
    <property type="component" value="Chromosome 4"/>
</dbReference>
<feature type="region of interest" description="Disordered" evidence="1">
    <location>
        <begin position="43"/>
        <end position="67"/>
    </location>
</feature>
<sequence>MKNKIIYLSSNHESNEIEGVEEDVINNSKNSDFDDNSNIIPIHNHGLLNQNSKKDTKSKKNEKTTVSLKESVESVTKENNQIQHLMAGSNKLIKIKRSISVENVNEVDIQRLIKESILKRWKELEITVKLLLIDNYRFTRTTLLQELVSNNKYKSQNISRLEKKLLQLYYFLRRDILQTVKLRKIQFRGEVSKRKLKKQQAYEVEQLYITKLKEQINTKIIIFKQNVVLIIEQFHLELKPVTDYTTTEATTTREPTTEIPFDPVYEGTTVPHTTLAPSTTNISAIGHVTIEHIPLSTSTLTEIDNTEEEEAVSLTSAHRHPTELVNAYDHRLTETYRTQQFIETTRTVLSASDHPDITDSQGHHKKEVITQDYRTNS</sequence>
<keyword evidence="3" id="KW-1185">Reference proteome</keyword>
<feature type="region of interest" description="Disordered" evidence="1">
    <location>
        <begin position="352"/>
        <end position="377"/>
    </location>
</feature>
<dbReference type="AlphaFoldDB" id="A0A7M7QB34"/>
<reference evidence="2" key="1">
    <citation type="submission" date="2021-01" db="UniProtKB">
        <authorList>
            <consortium name="EnsemblMetazoa"/>
        </authorList>
    </citation>
    <scope>IDENTIFICATION</scope>
</reference>
<dbReference type="EnsemblMetazoa" id="XM_031928954">
    <property type="protein sequence ID" value="XP_031784814"/>
    <property type="gene ID" value="LOC116417179"/>
</dbReference>
<proteinExistence type="predicted"/>
<evidence type="ECO:0000313" key="2">
    <source>
        <dbReference type="EnsemblMetazoa" id="XP_031784814"/>
    </source>
</evidence>
<name>A0A7M7QB34_NASVI</name>
<dbReference type="InParanoid" id="A0A7M7QB34"/>
<organism evidence="2 3">
    <name type="scientific">Nasonia vitripennis</name>
    <name type="common">Parasitic wasp</name>
    <dbReference type="NCBI Taxonomy" id="7425"/>
    <lineage>
        <taxon>Eukaryota</taxon>
        <taxon>Metazoa</taxon>
        <taxon>Ecdysozoa</taxon>
        <taxon>Arthropoda</taxon>
        <taxon>Hexapoda</taxon>
        <taxon>Insecta</taxon>
        <taxon>Pterygota</taxon>
        <taxon>Neoptera</taxon>
        <taxon>Endopterygota</taxon>
        <taxon>Hymenoptera</taxon>
        <taxon>Apocrita</taxon>
        <taxon>Proctotrupomorpha</taxon>
        <taxon>Chalcidoidea</taxon>
        <taxon>Pteromalidae</taxon>
        <taxon>Pteromalinae</taxon>
        <taxon>Nasonia</taxon>
    </lineage>
</organism>
<feature type="compositionally biased region" description="Basic and acidic residues" evidence="1">
    <location>
        <begin position="52"/>
        <end position="63"/>
    </location>
</feature>
<accession>A0A7M7QB34</accession>
<dbReference type="RefSeq" id="XP_031784814.1">
    <property type="nucleotide sequence ID" value="XM_031928954.2"/>
</dbReference>